<evidence type="ECO:0000313" key="1">
    <source>
        <dbReference type="EMBL" id="GAL93011.1"/>
    </source>
</evidence>
<sequence length="37" mass="4319">MGADRANRFNYSSYLNGEVQIFRFRELVVDTKLGYTS</sequence>
<name>A0A0A1VUR3_MICAE</name>
<protein>
    <submittedName>
        <fullName evidence="1">Uncharacterized protein</fullName>
    </submittedName>
</protein>
<dbReference type="Proteomes" id="UP000030321">
    <property type="component" value="Unassembled WGS sequence"/>
</dbReference>
<proteinExistence type="predicted"/>
<evidence type="ECO:0000313" key="2">
    <source>
        <dbReference type="Proteomes" id="UP000030321"/>
    </source>
</evidence>
<dbReference type="EMBL" id="BBPA01000032">
    <property type="protein sequence ID" value="GAL93011.1"/>
    <property type="molecule type" value="Genomic_DNA"/>
</dbReference>
<comment type="caution">
    <text evidence="1">The sequence shown here is derived from an EMBL/GenBank/DDBJ whole genome shotgun (WGS) entry which is preliminary data.</text>
</comment>
<dbReference type="AlphaFoldDB" id="A0A0A1VUR3"/>
<organism evidence="1 2">
    <name type="scientific">Microcystis aeruginosa NIES-44</name>
    <dbReference type="NCBI Taxonomy" id="449439"/>
    <lineage>
        <taxon>Bacteria</taxon>
        <taxon>Bacillati</taxon>
        <taxon>Cyanobacteriota</taxon>
        <taxon>Cyanophyceae</taxon>
        <taxon>Oscillatoriophycideae</taxon>
        <taxon>Chroococcales</taxon>
        <taxon>Microcystaceae</taxon>
        <taxon>Microcystis</taxon>
    </lineage>
</organism>
<accession>A0A0A1VUR3</accession>
<reference evidence="2" key="1">
    <citation type="journal article" date="2015" name="Genome">
        <title>Whole Genome Sequence of the Non-Microcystin-Producing Microcystis aeruginosa Strain NIES-44.</title>
        <authorList>
            <person name="Okano K."/>
            <person name="Miyata N."/>
            <person name="Ozaki Y."/>
        </authorList>
    </citation>
    <scope>NUCLEOTIDE SEQUENCE [LARGE SCALE GENOMIC DNA]</scope>
    <source>
        <strain evidence="2">NIES-44</strain>
    </source>
</reference>
<gene>
    <name evidence="1" type="ORF">N44_01698</name>
</gene>